<dbReference type="RefSeq" id="WP_126149430.1">
    <property type="nucleotide sequence ID" value="NZ_JBHTMH010000001.1"/>
</dbReference>
<accession>A0A3S4GIG8</accession>
<feature type="transmembrane region" description="Helical" evidence="7">
    <location>
        <begin position="129"/>
        <end position="151"/>
    </location>
</feature>
<comment type="subcellular location">
    <subcellularLocation>
        <location evidence="1">Membrane</location>
        <topology evidence="1">Multi-pass membrane protein</topology>
    </subcellularLocation>
</comment>
<evidence type="ECO:0000256" key="2">
    <source>
        <dbReference type="ARBA" id="ARBA00022448"/>
    </source>
</evidence>
<dbReference type="OrthoDB" id="9788328at2"/>
<keyword evidence="6 7" id="KW-0472">Membrane</keyword>
<feature type="transmembrane region" description="Helical" evidence="7">
    <location>
        <begin position="163"/>
        <end position="179"/>
    </location>
</feature>
<keyword evidence="2" id="KW-0813">Transport</keyword>
<feature type="transmembrane region" description="Helical" evidence="7">
    <location>
        <begin position="185"/>
        <end position="203"/>
    </location>
</feature>
<evidence type="ECO:0000259" key="8">
    <source>
        <dbReference type="Pfam" id="PF01794"/>
    </source>
</evidence>
<sequence length="296" mass="32577">MDHALRLWQSMPWFDAAGRFSFLKLAVLAGCCLPGLWMAGELGSGTWDFPSPYVNLIYHSGLWATYLLLACLAVTPMRRITGMGRLAQLRRLLGVASFCYCVLHVIAWFGLRVWDWAALGSELAGRLSLWIATLSLLVLLALALTSFDGVIRSMGQRWKKLHTLVYAAAFLAVLHFLLSPGSLQGVPFLMAGAYVWLMGWRLLERRRLGNDPKALAGLGLAAAVFALLLQPLWLVSVQAGRTGQDFWAALADNINPDLWIYLGVPPVAMLLAWMAATVTIAALARRKTLPKAISRS</sequence>
<proteinExistence type="predicted"/>
<evidence type="ECO:0000256" key="7">
    <source>
        <dbReference type="SAM" id="Phobius"/>
    </source>
</evidence>
<evidence type="ECO:0000256" key="4">
    <source>
        <dbReference type="ARBA" id="ARBA00022989"/>
    </source>
</evidence>
<evidence type="ECO:0000256" key="5">
    <source>
        <dbReference type="ARBA" id="ARBA00023004"/>
    </source>
</evidence>
<dbReference type="EMBL" id="UZWD01000015">
    <property type="protein sequence ID" value="VDS03832.1"/>
    <property type="molecule type" value="Genomic_DNA"/>
</dbReference>
<evidence type="ECO:0000256" key="3">
    <source>
        <dbReference type="ARBA" id="ARBA00022692"/>
    </source>
</evidence>
<feature type="transmembrane region" description="Helical" evidence="7">
    <location>
        <begin position="60"/>
        <end position="77"/>
    </location>
</feature>
<keyword evidence="5" id="KW-0408">Iron</keyword>
<organism evidence="9 10">
    <name type="scientific">Devosia equisanguinis</name>
    <dbReference type="NCBI Taxonomy" id="2490941"/>
    <lineage>
        <taxon>Bacteria</taxon>
        <taxon>Pseudomonadati</taxon>
        <taxon>Pseudomonadota</taxon>
        <taxon>Alphaproteobacteria</taxon>
        <taxon>Hyphomicrobiales</taxon>
        <taxon>Devosiaceae</taxon>
        <taxon>Devosia</taxon>
    </lineage>
</organism>
<dbReference type="Proteomes" id="UP000268844">
    <property type="component" value="Unassembled WGS sequence"/>
</dbReference>
<dbReference type="PANTHER" id="PTHR36964">
    <property type="entry name" value="PROTEIN-METHIONINE-SULFOXIDE REDUCTASE HEME-BINDING SUBUNIT MSRQ"/>
    <property type="match status" value="1"/>
</dbReference>
<gene>
    <name evidence="9" type="primary">yedZ</name>
    <name evidence="9" type="ORF">DEVEQU_00961</name>
</gene>
<evidence type="ECO:0000256" key="1">
    <source>
        <dbReference type="ARBA" id="ARBA00004141"/>
    </source>
</evidence>
<feature type="domain" description="Ferric oxidoreductase" evidence="8">
    <location>
        <begin position="61"/>
        <end position="173"/>
    </location>
</feature>
<dbReference type="Pfam" id="PF01794">
    <property type="entry name" value="Ferric_reduct"/>
    <property type="match status" value="1"/>
</dbReference>
<dbReference type="GO" id="GO:0005886">
    <property type="term" value="C:plasma membrane"/>
    <property type="evidence" value="ECO:0007669"/>
    <property type="project" value="TreeGrafter"/>
</dbReference>
<protein>
    <submittedName>
        <fullName evidence="9">Sulfoxide reductase heme-binding subunit YedZ</fullName>
    </submittedName>
</protein>
<dbReference type="GO" id="GO:0020037">
    <property type="term" value="F:heme binding"/>
    <property type="evidence" value="ECO:0007669"/>
    <property type="project" value="TreeGrafter"/>
</dbReference>
<dbReference type="GO" id="GO:0010181">
    <property type="term" value="F:FMN binding"/>
    <property type="evidence" value="ECO:0007669"/>
    <property type="project" value="TreeGrafter"/>
</dbReference>
<dbReference type="InterPro" id="IPR013130">
    <property type="entry name" value="Fe3_Rdtase_TM_dom"/>
</dbReference>
<evidence type="ECO:0000256" key="6">
    <source>
        <dbReference type="ARBA" id="ARBA00023136"/>
    </source>
</evidence>
<feature type="transmembrane region" description="Helical" evidence="7">
    <location>
        <begin position="89"/>
        <end position="109"/>
    </location>
</feature>
<dbReference type="GO" id="GO:0016679">
    <property type="term" value="F:oxidoreductase activity, acting on diphenols and related substances as donors"/>
    <property type="evidence" value="ECO:0007669"/>
    <property type="project" value="TreeGrafter"/>
</dbReference>
<keyword evidence="4 7" id="KW-1133">Transmembrane helix</keyword>
<evidence type="ECO:0000313" key="9">
    <source>
        <dbReference type="EMBL" id="VDS03832.1"/>
    </source>
</evidence>
<dbReference type="InterPro" id="IPR022837">
    <property type="entry name" value="MsrQ-like"/>
</dbReference>
<keyword evidence="10" id="KW-1185">Reference proteome</keyword>
<dbReference type="PANTHER" id="PTHR36964:SF1">
    <property type="entry name" value="PROTEIN-METHIONINE-SULFOXIDE REDUCTASE HEME-BINDING SUBUNIT MSRQ"/>
    <property type="match status" value="1"/>
</dbReference>
<keyword evidence="3 7" id="KW-0812">Transmembrane</keyword>
<name>A0A3S4GIG8_9HYPH</name>
<reference evidence="9 10" key="1">
    <citation type="submission" date="2018-12" db="EMBL/GenBank/DDBJ databases">
        <authorList>
            <person name="Criscuolo A."/>
        </authorList>
    </citation>
    <scope>NUCLEOTIDE SEQUENCE [LARGE SCALE GENOMIC DNA]</scope>
    <source>
        <strain evidence="9">ACIP1116281</strain>
    </source>
</reference>
<feature type="transmembrane region" description="Helical" evidence="7">
    <location>
        <begin position="215"/>
        <end position="239"/>
    </location>
</feature>
<evidence type="ECO:0000313" key="10">
    <source>
        <dbReference type="Proteomes" id="UP000268844"/>
    </source>
</evidence>
<feature type="transmembrane region" description="Helical" evidence="7">
    <location>
        <begin position="21"/>
        <end position="40"/>
    </location>
</feature>
<dbReference type="AlphaFoldDB" id="A0A3S4GIG8"/>
<feature type="transmembrane region" description="Helical" evidence="7">
    <location>
        <begin position="259"/>
        <end position="284"/>
    </location>
</feature>